<accession>A0A165E1B4</accession>
<dbReference type="SUPFAM" id="SSF56112">
    <property type="entry name" value="Protein kinase-like (PK-like)"/>
    <property type="match status" value="1"/>
</dbReference>
<reference evidence="2 3" key="1">
    <citation type="journal article" date="2016" name="Mol. Biol. Evol.">
        <title>Comparative Genomics of Early-Diverging Mushroom-Forming Fungi Provides Insights into the Origins of Lignocellulose Decay Capabilities.</title>
        <authorList>
            <person name="Nagy L.G."/>
            <person name="Riley R."/>
            <person name="Tritt A."/>
            <person name="Adam C."/>
            <person name="Daum C."/>
            <person name="Floudas D."/>
            <person name="Sun H."/>
            <person name="Yadav J.S."/>
            <person name="Pangilinan J."/>
            <person name="Larsson K.H."/>
            <person name="Matsuura K."/>
            <person name="Barry K."/>
            <person name="Labutti K."/>
            <person name="Kuo R."/>
            <person name="Ohm R.A."/>
            <person name="Bhattacharya S.S."/>
            <person name="Shirouzu T."/>
            <person name="Yoshinaga Y."/>
            <person name="Martin F.M."/>
            <person name="Grigoriev I.V."/>
            <person name="Hibbett D.S."/>
        </authorList>
    </citation>
    <scope>NUCLEOTIDE SEQUENCE [LARGE SCALE GENOMIC DNA]</scope>
    <source>
        <strain evidence="2 3">HHB12733</strain>
    </source>
</reference>
<name>A0A165E1B4_9BASI</name>
<dbReference type="GO" id="GO:0005524">
    <property type="term" value="F:ATP binding"/>
    <property type="evidence" value="ECO:0007669"/>
    <property type="project" value="InterPro"/>
</dbReference>
<dbReference type="Proteomes" id="UP000076842">
    <property type="component" value="Unassembled WGS sequence"/>
</dbReference>
<evidence type="ECO:0000313" key="3">
    <source>
        <dbReference type="Proteomes" id="UP000076842"/>
    </source>
</evidence>
<dbReference type="EMBL" id="KV424026">
    <property type="protein sequence ID" value="KZT53904.1"/>
    <property type="molecule type" value="Genomic_DNA"/>
</dbReference>
<feature type="domain" description="Protein kinase" evidence="1">
    <location>
        <begin position="133"/>
        <end position="424"/>
    </location>
</feature>
<sequence>MAASWSQFTAAIWANARTALGYHDTTLLLSRLETLQDNCSTALKEIKGVAWNDSAQSQDSRNQLERVYWEITGAIQVLKTTYIGASGGVSANSYMEDLNRRLDAARTATQAGPSFLPSQPQPKRVAHVPAGAHVLDDMLPSDSSGRVVTANPRRATMTDDFETRLGTYRPDDSVHTVLVAVKSSHVYNDLYTKGEQAELDHEITRWIELDHPNVLPFLATAHIPANGLPRVWFIVPWMKNGDVMKYIKTHRDVDKHALLRGIARGLLYLHTRNPPIVHGSVRGSNVLIDELGKPRLCDFGLENFRDITGDLYLGKPTRYSWWPPEWQGRSHRKSPETQAVVSTASDVFSFGMTAWEIYAEKRPFSPIRSYDIIQMILRGERPDIPSNWTESPAMAQLVELIPRCWDQEPSRRPTMSEVVQILGP</sequence>
<proteinExistence type="predicted"/>
<organism evidence="2 3">
    <name type="scientific">Calocera cornea HHB12733</name>
    <dbReference type="NCBI Taxonomy" id="1353952"/>
    <lineage>
        <taxon>Eukaryota</taxon>
        <taxon>Fungi</taxon>
        <taxon>Dikarya</taxon>
        <taxon>Basidiomycota</taxon>
        <taxon>Agaricomycotina</taxon>
        <taxon>Dacrymycetes</taxon>
        <taxon>Dacrymycetales</taxon>
        <taxon>Dacrymycetaceae</taxon>
        <taxon>Calocera</taxon>
    </lineage>
</organism>
<dbReference type="InterPro" id="IPR001245">
    <property type="entry name" value="Ser-Thr/Tyr_kinase_cat_dom"/>
</dbReference>
<dbReference type="InterPro" id="IPR011009">
    <property type="entry name" value="Kinase-like_dom_sf"/>
</dbReference>
<keyword evidence="3" id="KW-1185">Reference proteome</keyword>
<keyword evidence="2" id="KW-0418">Kinase</keyword>
<dbReference type="InterPro" id="IPR051681">
    <property type="entry name" value="Ser/Thr_Kinases-Pseudokinases"/>
</dbReference>
<keyword evidence="2" id="KW-0808">Transferase</keyword>
<dbReference type="AlphaFoldDB" id="A0A165E1B4"/>
<dbReference type="GO" id="GO:0004674">
    <property type="term" value="F:protein serine/threonine kinase activity"/>
    <property type="evidence" value="ECO:0007669"/>
    <property type="project" value="TreeGrafter"/>
</dbReference>
<dbReference type="OrthoDB" id="5581784at2759"/>
<evidence type="ECO:0000259" key="1">
    <source>
        <dbReference type="PROSITE" id="PS50011"/>
    </source>
</evidence>
<dbReference type="Gene3D" id="1.10.510.10">
    <property type="entry name" value="Transferase(Phosphotransferase) domain 1"/>
    <property type="match status" value="1"/>
</dbReference>
<dbReference type="PANTHER" id="PTHR44329">
    <property type="entry name" value="SERINE/THREONINE-PROTEIN KINASE TNNI3K-RELATED"/>
    <property type="match status" value="1"/>
</dbReference>
<dbReference type="PROSITE" id="PS50011">
    <property type="entry name" value="PROTEIN_KINASE_DOM"/>
    <property type="match status" value="1"/>
</dbReference>
<dbReference type="STRING" id="1353952.A0A165E1B4"/>
<dbReference type="Pfam" id="PF07714">
    <property type="entry name" value="PK_Tyr_Ser-Thr"/>
    <property type="match status" value="1"/>
</dbReference>
<gene>
    <name evidence="2" type="ORF">CALCODRAFT_557264</name>
</gene>
<evidence type="ECO:0000313" key="2">
    <source>
        <dbReference type="EMBL" id="KZT53904.1"/>
    </source>
</evidence>
<dbReference type="InParanoid" id="A0A165E1B4"/>
<dbReference type="InterPro" id="IPR000719">
    <property type="entry name" value="Prot_kinase_dom"/>
</dbReference>
<protein>
    <submittedName>
        <fullName evidence="2">Kinase-like protein</fullName>
    </submittedName>
</protein>